<name>A0A2M7JE17_9BACT</name>
<reference evidence="3" key="1">
    <citation type="submission" date="2017-09" db="EMBL/GenBank/DDBJ databases">
        <title>Depth-based differentiation of microbial function through sediment-hosted aquifers and enrichment of novel symbionts in the deep terrestrial subsurface.</title>
        <authorList>
            <person name="Probst A.J."/>
            <person name="Ladd B."/>
            <person name="Jarett J.K."/>
            <person name="Geller-Mcgrath D.E."/>
            <person name="Sieber C.M.K."/>
            <person name="Emerson J.B."/>
            <person name="Anantharaman K."/>
            <person name="Thomas B.C."/>
            <person name="Malmstrom R."/>
            <person name="Stieglmeier M."/>
            <person name="Klingl A."/>
            <person name="Woyke T."/>
            <person name="Ryan C.M."/>
            <person name="Banfield J.F."/>
        </authorList>
    </citation>
    <scope>NUCLEOTIDE SEQUENCE [LARGE SCALE GENOMIC DNA]</scope>
</reference>
<dbReference type="Pfam" id="PF08239">
    <property type="entry name" value="SH3_3"/>
    <property type="match status" value="1"/>
</dbReference>
<feature type="domain" description="SH3b" evidence="1">
    <location>
        <begin position="8"/>
        <end position="34"/>
    </location>
</feature>
<evidence type="ECO:0000259" key="1">
    <source>
        <dbReference type="Pfam" id="PF08239"/>
    </source>
</evidence>
<comment type="caution">
    <text evidence="2">The sequence shown here is derived from an EMBL/GenBank/DDBJ whole genome shotgun (WGS) entry which is preliminary data.</text>
</comment>
<dbReference type="EMBL" id="PFIC01000065">
    <property type="protein sequence ID" value="PIX17642.1"/>
    <property type="molecule type" value="Genomic_DNA"/>
</dbReference>
<dbReference type="Proteomes" id="UP000229297">
    <property type="component" value="Unassembled WGS sequence"/>
</dbReference>
<protein>
    <recommendedName>
        <fullName evidence="1">SH3b domain-containing protein</fullName>
    </recommendedName>
</protein>
<sequence length="40" mass="4709">MITKIGIGTRLQVIDKQKKWFYKVVLPDGRRGWVCSIFVK</sequence>
<evidence type="ECO:0000313" key="2">
    <source>
        <dbReference type="EMBL" id="PIX17642.1"/>
    </source>
</evidence>
<dbReference type="AlphaFoldDB" id="A0A2M7JE17"/>
<dbReference type="InterPro" id="IPR003646">
    <property type="entry name" value="SH3-like_bac-type"/>
</dbReference>
<accession>A0A2M7JE17</accession>
<gene>
    <name evidence="2" type="ORF">COZ71_02290</name>
</gene>
<evidence type="ECO:0000313" key="3">
    <source>
        <dbReference type="Proteomes" id="UP000229297"/>
    </source>
</evidence>
<dbReference type="Gene3D" id="2.30.30.40">
    <property type="entry name" value="SH3 Domains"/>
    <property type="match status" value="1"/>
</dbReference>
<proteinExistence type="predicted"/>
<organism evidence="2 3">
    <name type="scientific">Candidatus Desantisbacteria bacterium CG_4_8_14_3_um_filter_40_12</name>
    <dbReference type="NCBI Taxonomy" id="1974545"/>
    <lineage>
        <taxon>Bacteria</taxon>
        <taxon>Candidatus Desantisiibacteriota</taxon>
    </lineage>
</organism>